<dbReference type="Pfam" id="PF00046">
    <property type="entry name" value="Homeodomain"/>
    <property type="match status" value="1"/>
</dbReference>
<sequence length="278" mass="32079">MNTAENIDDSEQTYSYTVEDTGRGIKRRNRLNPQQTSRLMQIFEQTTKPRTEVRRTLAKELGMDPRAVQIWFQNRRQKVKKISQEYPMVEFQCSYNFVPSSPLEYIHPIHKVPSGYAYQPSAFDHCNKLFTSSFMNIPSVSLDNRAHTPPLESPADLVNPSQYSTLTDHRLTNHIELPFSHFSSTLSWPTYDPTELDRLQYLDASIRNGHSNHEETTLVENSNFLNIHSSQQALSNEYAHMVEALDTQLSTTLYSSLENSSDVSIRRFSENSQKYSDS</sequence>
<organism evidence="8 9">
    <name type="scientific">Basidiobolus ranarum</name>
    <dbReference type="NCBI Taxonomy" id="34480"/>
    <lineage>
        <taxon>Eukaryota</taxon>
        <taxon>Fungi</taxon>
        <taxon>Fungi incertae sedis</taxon>
        <taxon>Zoopagomycota</taxon>
        <taxon>Entomophthoromycotina</taxon>
        <taxon>Basidiobolomycetes</taxon>
        <taxon>Basidiobolales</taxon>
        <taxon>Basidiobolaceae</taxon>
        <taxon>Basidiobolus</taxon>
    </lineage>
</organism>
<evidence type="ECO:0000259" key="7">
    <source>
        <dbReference type="PROSITE" id="PS50071"/>
    </source>
</evidence>
<comment type="subcellular location">
    <subcellularLocation>
        <location evidence="1 5 6">Nucleus</location>
    </subcellularLocation>
</comment>
<evidence type="ECO:0000256" key="4">
    <source>
        <dbReference type="ARBA" id="ARBA00023242"/>
    </source>
</evidence>
<reference evidence="8 9" key="1">
    <citation type="submission" date="2023-04" db="EMBL/GenBank/DDBJ databases">
        <title>Genome of Basidiobolus ranarum AG-B5.</title>
        <authorList>
            <person name="Stajich J.E."/>
            <person name="Carter-House D."/>
            <person name="Gryganskyi A."/>
        </authorList>
    </citation>
    <scope>NUCLEOTIDE SEQUENCE [LARGE SCALE GENOMIC DNA]</scope>
    <source>
        <strain evidence="8 9">AG-B5</strain>
    </source>
</reference>
<evidence type="ECO:0000313" key="8">
    <source>
        <dbReference type="EMBL" id="KAK9763863.1"/>
    </source>
</evidence>
<evidence type="ECO:0000256" key="6">
    <source>
        <dbReference type="RuleBase" id="RU000682"/>
    </source>
</evidence>
<name>A0ABR2WQU4_9FUNG</name>
<dbReference type="InterPro" id="IPR017970">
    <property type="entry name" value="Homeobox_CS"/>
</dbReference>
<keyword evidence="2 5" id="KW-0238">DNA-binding</keyword>
<keyword evidence="4 5" id="KW-0539">Nucleus</keyword>
<dbReference type="InterPro" id="IPR051000">
    <property type="entry name" value="Homeobox_DNA-bind_prot"/>
</dbReference>
<feature type="DNA-binding region" description="Homeobox" evidence="5">
    <location>
        <begin position="24"/>
        <end position="83"/>
    </location>
</feature>
<dbReference type="InterPro" id="IPR009057">
    <property type="entry name" value="Homeodomain-like_sf"/>
</dbReference>
<comment type="caution">
    <text evidence="8">The sequence shown here is derived from an EMBL/GenBank/DDBJ whole genome shotgun (WGS) entry which is preliminary data.</text>
</comment>
<dbReference type="PROSITE" id="PS50071">
    <property type="entry name" value="HOMEOBOX_2"/>
    <property type="match status" value="1"/>
</dbReference>
<dbReference type="Gene3D" id="1.10.10.60">
    <property type="entry name" value="Homeodomain-like"/>
    <property type="match status" value="1"/>
</dbReference>
<feature type="domain" description="Homeobox" evidence="7">
    <location>
        <begin position="22"/>
        <end position="82"/>
    </location>
</feature>
<keyword evidence="9" id="KW-1185">Reference proteome</keyword>
<dbReference type="PANTHER" id="PTHR24324">
    <property type="entry name" value="HOMEOBOX PROTEIN HHEX"/>
    <property type="match status" value="1"/>
</dbReference>
<evidence type="ECO:0000256" key="1">
    <source>
        <dbReference type="ARBA" id="ARBA00004123"/>
    </source>
</evidence>
<accession>A0ABR2WQU4</accession>
<gene>
    <name evidence="8" type="ORF">K7432_009117</name>
</gene>
<dbReference type="PROSITE" id="PS00027">
    <property type="entry name" value="HOMEOBOX_1"/>
    <property type="match status" value="1"/>
</dbReference>
<evidence type="ECO:0000256" key="3">
    <source>
        <dbReference type="ARBA" id="ARBA00023155"/>
    </source>
</evidence>
<evidence type="ECO:0000313" key="9">
    <source>
        <dbReference type="Proteomes" id="UP001479436"/>
    </source>
</evidence>
<evidence type="ECO:0000256" key="2">
    <source>
        <dbReference type="ARBA" id="ARBA00023125"/>
    </source>
</evidence>
<evidence type="ECO:0000256" key="5">
    <source>
        <dbReference type="PROSITE-ProRule" id="PRU00108"/>
    </source>
</evidence>
<dbReference type="EMBL" id="JASJQH010000542">
    <property type="protein sequence ID" value="KAK9763863.1"/>
    <property type="molecule type" value="Genomic_DNA"/>
</dbReference>
<proteinExistence type="predicted"/>
<dbReference type="SMART" id="SM00389">
    <property type="entry name" value="HOX"/>
    <property type="match status" value="1"/>
</dbReference>
<protein>
    <recommendedName>
        <fullName evidence="7">Homeobox domain-containing protein</fullName>
    </recommendedName>
</protein>
<dbReference type="InterPro" id="IPR001356">
    <property type="entry name" value="HD"/>
</dbReference>
<dbReference type="PANTHER" id="PTHR24324:SF5">
    <property type="entry name" value="HEMATOPOIETICALLY-EXPRESSED HOMEOBOX PROTEIN HHEX"/>
    <property type="match status" value="1"/>
</dbReference>
<dbReference type="Proteomes" id="UP001479436">
    <property type="component" value="Unassembled WGS sequence"/>
</dbReference>
<dbReference type="CDD" id="cd00086">
    <property type="entry name" value="homeodomain"/>
    <property type="match status" value="1"/>
</dbReference>
<dbReference type="SUPFAM" id="SSF46689">
    <property type="entry name" value="Homeodomain-like"/>
    <property type="match status" value="1"/>
</dbReference>
<keyword evidence="3 5" id="KW-0371">Homeobox</keyword>